<keyword evidence="2" id="KW-0012">Acyltransferase</keyword>
<dbReference type="RefSeq" id="WP_131573927.1">
    <property type="nucleotide sequence ID" value="NZ_CBCSAJ010000020.1"/>
</dbReference>
<dbReference type="PANTHER" id="PTHR43792">
    <property type="entry name" value="GNAT FAMILY, PUTATIVE (AFU_ORTHOLOGUE AFUA_3G00765)-RELATED-RELATED"/>
    <property type="match status" value="1"/>
</dbReference>
<comment type="caution">
    <text evidence="2">The sequence shown here is derived from an EMBL/GenBank/DDBJ whole genome shotgun (WGS) entry which is preliminary data.</text>
</comment>
<keyword evidence="2" id="KW-0808">Transferase</keyword>
<organism evidence="2 3">
    <name type="scientific">Paracoccus nototheniae</name>
    <dbReference type="NCBI Taxonomy" id="2489002"/>
    <lineage>
        <taxon>Bacteria</taxon>
        <taxon>Pseudomonadati</taxon>
        <taxon>Pseudomonadota</taxon>
        <taxon>Alphaproteobacteria</taxon>
        <taxon>Rhodobacterales</taxon>
        <taxon>Paracoccaceae</taxon>
        <taxon>Paracoccus</taxon>
    </lineage>
</organism>
<dbReference type="SUPFAM" id="SSF55729">
    <property type="entry name" value="Acyl-CoA N-acyltransferases (Nat)"/>
    <property type="match status" value="1"/>
</dbReference>
<dbReference type="GO" id="GO:0016746">
    <property type="term" value="F:acyltransferase activity"/>
    <property type="evidence" value="ECO:0007669"/>
    <property type="project" value="UniProtKB-KW"/>
</dbReference>
<dbReference type="EMBL" id="JBHTOQ010000015">
    <property type="protein sequence ID" value="MFD1480954.1"/>
    <property type="molecule type" value="Genomic_DNA"/>
</dbReference>
<gene>
    <name evidence="2" type="ORF">ACFQ5P_06580</name>
</gene>
<sequence length="178" mass="19848">MIRLDPTPILTTDRLTLRAPQGGDWPHWRSFMHSDRARYIGGGREQKPGACWRAFGHVIGHWAMRGFGMFVFTLKGDDTPLGLTGPWFPEGWPEHELGWSAWSEAVEGRGLVAEAAQAARHHAFTTLGWTTAVSYIDPDNARSIALAERLGCVRDRAAPHPVFDTPCRVYRHPAPEAP</sequence>
<proteinExistence type="predicted"/>
<dbReference type="InterPro" id="IPR051531">
    <property type="entry name" value="N-acetyltransferase"/>
</dbReference>
<reference evidence="3" key="1">
    <citation type="journal article" date="2019" name="Int. J. Syst. Evol. Microbiol.">
        <title>The Global Catalogue of Microorganisms (GCM) 10K type strain sequencing project: providing services to taxonomists for standard genome sequencing and annotation.</title>
        <authorList>
            <consortium name="The Broad Institute Genomics Platform"/>
            <consortium name="The Broad Institute Genome Sequencing Center for Infectious Disease"/>
            <person name="Wu L."/>
            <person name="Ma J."/>
        </authorList>
    </citation>
    <scope>NUCLEOTIDE SEQUENCE [LARGE SCALE GENOMIC DNA]</scope>
    <source>
        <strain evidence="3">CCM 8875</strain>
    </source>
</reference>
<keyword evidence="3" id="KW-1185">Reference proteome</keyword>
<dbReference type="Gene3D" id="3.40.630.30">
    <property type="match status" value="1"/>
</dbReference>
<dbReference type="InterPro" id="IPR000182">
    <property type="entry name" value="GNAT_dom"/>
</dbReference>
<dbReference type="InterPro" id="IPR016181">
    <property type="entry name" value="Acyl_CoA_acyltransferase"/>
</dbReference>
<protein>
    <submittedName>
        <fullName evidence="2">GNAT family N-acetyltransferase</fullName>
        <ecNumber evidence="2">2.3.-.-</ecNumber>
    </submittedName>
</protein>
<dbReference type="Pfam" id="PF13302">
    <property type="entry name" value="Acetyltransf_3"/>
    <property type="match status" value="1"/>
</dbReference>
<evidence type="ECO:0000259" key="1">
    <source>
        <dbReference type="PROSITE" id="PS51186"/>
    </source>
</evidence>
<name>A0ABW4DTA4_9RHOB</name>
<evidence type="ECO:0000313" key="2">
    <source>
        <dbReference type="EMBL" id="MFD1480954.1"/>
    </source>
</evidence>
<accession>A0ABW4DTA4</accession>
<dbReference type="EC" id="2.3.-.-" evidence="2"/>
<dbReference type="PROSITE" id="PS51186">
    <property type="entry name" value="GNAT"/>
    <property type="match status" value="1"/>
</dbReference>
<dbReference type="PANTHER" id="PTHR43792:SF1">
    <property type="entry name" value="N-ACETYLTRANSFERASE DOMAIN-CONTAINING PROTEIN"/>
    <property type="match status" value="1"/>
</dbReference>
<evidence type="ECO:0000313" key="3">
    <source>
        <dbReference type="Proteomes" id="UP001597302"/>
    </source>
</evidence>
<feature type="domain" description="N-acetyltransferase" evidence="1">
    <location>
        <begin position="15"/>
        <end position="175"/>
    </location>
</feature>
<dbReference type="Proteomes" id="UP001597302">
    <property type="component" value="Unassembled WGS sequence"/>
</dbReference>